<evidence type="ECO:0000256" key="3">
    <source>
        <dbReference type="ARBA" id="ARBA00022857"/>
    </source>
</evidence>
<dbReference type="GO" id="GO:0006741">
    <property type="term" value="P:NADP+ biosynthetic process"/>
    <property type="evidence" value="ECO:0007669"/>
    <property type="project" value="UniProtKB-UniRule"/>
</dbReference>
<keyword evidence="4 6" id="KW-0520">NAD</keyword>
<keyword evidence="2 6" id="KW-0418">Kinase</keyword>
<comment type="function">
    <text evidence="6">Involved in the regulation of the intracellular balance of NAD and NADP, and is a key enzyme in the biosynthesis of NADP. Catalyzes specifically the phosphorylation on 2'-hydroxyl of the adenosine moiety of NAD to yield NADP.</text>
</comment>
<keyword evidence="8" id="KW-1185">Reference proteome</keyword>
<dbReference type="HAMAP" id="MF_00361">
    <property type="entry name" value="NAD_kinase"/>
    <property type="match status" value="1"/>
</dbReference>
<comment type="subcellular location">
    <subcellularLocation>
        <location evidence="6">Cytoplasm</location>
    </subcellularLocation>
</comment>
<keyword evidence="1 6" id="KW-0808">Transferase</keyword>
<dbReference type="InterPro" id="IPR016064">
    <property type="entry name" value="NAD/diacylglycerol_kinase_sf"/>
</dbReference>
<dbReference type="PANTHER" id="PTHR20275">
    <property type="entry name" value="NAD KINASE"/>
    <property type="match status" value="1"/>
</dbReference>
<dbReference type="InterPro" id="IPR002504">
    <property type="entry name" value="NADK"/>
</dbReference>
<dbReference type="STRING" id="1121419.SAMN05443529_109118"/>
<evidence type="ECO:0000256" key="4">
    <source>
        <dbReference type="ARBA" id="ARBA00023027"/>
    </source>
</evidence>
<comment type="caution">
    <text evidence="6">Lacks conserved residue(s) required for the propagation of feature annotation.</text>
</comment>
<keyword evidence="3 6" id="KW-0521">NADP</keyword>
<evidence type="ECO:0000256" key="1">
    <source>
        <dbReference type="ARBA" id="ARBA00022679"/>
    </source>
</evidence>
<organism evidence="7 8">
    <name type="scientific">Desulfosporosinus hippei DSM 8344</name>
    <dbReference type="NCBI Taxonomy" id="1121419"/>
    <lineage>
        <taxon>Bacteria</taxon>
        <taxon>Bacillati</taxon>
        <taxon>Bacillota</taxon>
        <taxon>Clostridia</taxon>
        <taxon>Eubacteriales</taxon>
        <taxon>Desulfitobacteriaceae</taxon>
        <taxon>Desulfosporosinus</taxon>
    </lineage>
</organism>
<feature type="binding site" evidence="6">
    <location>
        <begin position="190"/>
        <end position="195"/>
    </location>
    <ligand>
        <name>NAD(+)</name>
        <dbReference type="ChEBI" id="CHEBI:57540"/>
    </ligand>
</feature>
<feature type="binding site" evidence="6">
    <location>
        <position position="179"/>
    </location>
    <ligand>
        <name>NAD(+)</name>
        <dbReference type="ChEBI" id="CHEBI:57540"/>
    </ligand>
</feature>
<reference evidence="8" key="1">
    <citation type="submission" date="2016-10" db="EMBL/GenBank/DDBJ databases">
        <authorList>
            <person name="Varghese N."/>
            <person name="Submissions S."/>
        </authorList>
    </citation>
    <scope>NUCLEOTIDE SEQUENCE [LARGE SCALE GENOMIC DNA]</scope>
    <source>
        <strain evidence="8">DSM 8344</strain>
    </source>
</reference>
<dbReference type="Proteomes" id="UP000198656">
    <property type="component" value="Unassembled WGS sequence"/>
</dbReference>
<dbReference type="AlphaFoldDB" id="A0A1G7ZHQ8"/>
<evidence type="ECO:0000313" key="7">
    <source>
        <dbReference type="EMBL" id="SDH08282.1"/>
    </source>
</evidence>
<name>A0A1G7ZHQ8_9FIRM</name>
<sequence length="292" mass="32003">MAFRAGTCSSKGSERDGIVSMQKIVGLWRNMSKPEALTLAVKIEDWFQARGWQVLTEWEDIIKHKIEFLISLGGDGTLLQAAREASTYGIPVMGVNFGKLGFLCEIEREEVYSALEKLLRQEYQIQERLMFNVVINGGGQDGASYRVLNDVVFSREGSDGIITLQANLSGEPSVSYPADGLIISTPTGSTAYSLSAGGPIVSPNVQAILLTPLAAHSLSARPMLVSDEEEIKILLANGEKCVVTFDGRQSTLIYADQAVVIKTAPTKALLIRIGTRSFPQVVREKLRDRWHD</sequence>
<evidence type="ECO:0000256" key="6">
    <source>
        <dbReference type="HAMAP-Rule" id="MF_00361"/>
    </source>
</evidence>
<feature type="binding site" evidence="6">
    <location>
        <begin position="149"/>
        <end position="150"/>
    </location>
    <ligand>
        <name>NAD(+)</name>
        <dbReference type="ChEBI" id="CHEBI:57540"/>
    </ligand>
</feature>
<evidence type="ECO:0000256" key="2">
    <source>
        <dbReference type="ARBA" id="ARBA00022777"/>
    </source>
</evidence>
<proteinExistence type="inferred from homology"/>
<dbReference type="Gene3D" id="2.60.200.30">
    <property type="entry name" value="Probable inorganic polyphosphate/atp-NAD kinase, domain 2"/>
    <property type="match status" value="1"/>
</dbReference>
<dbReference type="GO" id="GO:0051287">
    <property type="term" value="F:NAD binding"/>
    <property type="evidence" value="ECO:0007669"/>
    <property type="project" value="UniProtKB-ARBA"/>
</dbReference>
<evidence type="ECO:0000256" key="5">
    <source>
        <dbReference type="ARBA" id="ARBA00047925"/>
    </source>
</evidence>
<comment type="catalytic activity">
    <reaction evidence="5 6">
        <text>NAD(+) + ATP = ADP + NADP(+) + H(+)</text>
        <dbReference type="Rhea" id="RHEA:18629"/>
        <dbReference type="ChEBI" id="CHEBI:15378"/>
        <dbReference type="ChEBI" id="CHEBI:30616"/>
        <dbReference type="ChEBI" id="CHEBI:57540"/>
        <dbReference type="ChEBI" id="CHEBI:58349"/>
        <dbReference type="ChEBI" id="CHEBI:456216"/>
        <dbReference type="EC" id="2.7.1.23"/>
    </reaction>
</comment>
<feature type="binding site" evidence="6">
    <location>
        <position position="214"/>
    </location>
    <ligand>
        <name>NAD(+)</name>
        <dbReference type="ChEBI" id="CHEBI:57540"/>
    </ligand>
</feature>
<dbReference type="GO" id="GO:0003951">
    <property type="term" value="F:NAD+ kinase activity"/>
    <property type="evidence" value="ECO:0007669"/>
    <property type="project" value="UniProtKB-UniRule"/>
</dbReference>
<keyword evidence="6" id="KW-0963">Cytoplasm</keyword>
<feature type="active site" description="Proton acceptor" evidence="6">
    <location>
        <position position="75"/>
    </location>
</feature>
<dbReference type="SUPFAM" id="SSF111331">
    <property type="entry name" value="NAD kinase/diacylglycerol kinase-like"/>
    <property type="match status" value="1"/>
</dbReference>
<dbReference type="Gene3D" id="3.40.50.10330">
    <property type="entry name" value="Probable inorganic polyphosphate/atp-NAD kinase, domain 1"/>
    <property type="match status" value="1"/>
</dbReference>
<comment type="cofactor">
    <cofactor evidence="6">
        <name>a divalent metal cation</name>
        <dbReference type="ChEBI" id="CHEBI:60240"/>
    </cofactor>
</comment>
<evidence type="ECO:0000313" key="8">
    <source>
        <dbReference type="Proteomes" id="UP000198656"/>
    </source>
</evidence>
<keyword evidence="6" id="KW-0067">ATP-binding</keyword>
<dbReference type="PANTHER" id="PTHR20275:SF0">
    <property type="entry name" value="NAD KINASE"/>
    <property type="match status" value="1"/>
</dbReference>
<dbReference type="EC" id="2.7.1.23" evidence="6"/>
<dbReference type="GO" id="GO:0005737">
    <property type="term" value="C:cytoplasm"/>
    <property type="evidence" value="ECO:0007669"/>
    <property type="project" value="UniProtKB-SubCell"/>
</dbReference>
<comment type="similarity">
    <text evidence="6">Belongs to the NAD kinase family.</text>
</comment>
<dbReference type="InterPro" id="IPR017438">
    <property type="entry name" value="ATP-NAD_kinase_N"/>
</dbReference>
<dbReference type="GO" id="GO:0005524">
    <property type="term" value="F:ATP binding"/>
    <property type="evidence" value="ECO:0007669"/>
    <property type="project" value="UniProtKB-KW"/>
</dbReference>
<dbReference type="InterPro" id="IPR017437">
    <property type="entry name" value="ATP-NAD_kinase_PpnK-typ_C"/>
</dbReference>
<protein>
    <recommendedName>
        <fullName evidence="6">NAD kinase</fullName>
        <ecNumber evidence="6">2.7.1.23</ecNumber>
    </recommendedName>
    <alternativeName>
        <fullName evidence="6">ATP-dependent NAD kinase</fullName>
    </alternativeName>
</protein>
<dbReference type="EMBL" id="FNCP01000009">
    <property type="protein sequence ID" value="SDH08282.1"/>
    <property type="molecule type" value="Genomic_DNA"/>
</dbReference>
<dbReference type="Pfam" id="PF20143">
    <property type="entry name" value="NAD_kinase_C"/>
    <property type="match status" value="1"/>
</dbReference>
<keyword evidence="6" id="KW-0547">Nucleotide-binding</keyword>
<gene>
    <name evidence="6" type="primary">nadK</name>
    <name evidence="7" type="ORF">SAMN05443529_109118</name>
</gene>
<dbReference type="GO" id="GO:0046872">
    <property type="term" value="F:metal ion binding"/>
    <property type="evidence" value="ECO:0007669"/>
    <property type="project" value="UniProtKB-UniRule"/>
</dbReference>
<feature type="binding site" evidence="6">
    <location>
        <begin position="75"/>
        <end position="76"/>
    </location>
    <ligand>
        <name>NAD(+)</name>
        <dbReference type="ChEBI" id="CHEBI:57540"/>
    </ligand>
</feature>
<dbReference type="GO" id="GO:0019674">
    <property type="term" value="P:NAD+ metabolic process"/>
    <property type="evidence" value="ECO:0007669"/>
    <property type="project" value="InterPro"/>
</dbReference>
<dbReference type="Pfam" id="PF01513">
    <property type="entry name" value="NAD_kinase"/>
    <property type="match status" value="1"/>
</dbReference>
<accession>A0A1G7ZHQ8</accession>